<dbReference type="AlphaFoldDB" id="S3BPF5"/>
<feature type="compositionally biased region" description="Basic and acidic residues" evidence="1">
    <location>
        <begin position="45"/>
        <end position="56"/>
    </location>
</feature>
<name>S3BPF5_OPHP1</name>
<evidence type="ECO:0000313" key="2">
    <source>
        <dbReference type="EMBL" id="EPE03154.1"/>
    </source>
</evidence>
<sequence length="235" mass="25759">MVYIHDAARIAYTSTSEDELQRATLGVVAETSIAQHPHKPGPFGQRERSEIHGGEYDGEDRKYYEFRGEEAPVPTAQPLYNADHSPKVQRMRRSRRKQRAVDPAGRMRDEPQTTENSQRIAVGEEQKTQSASFKSKATNKHEHTRLGAQTGGEDSIGCGIWTVRYAIYGHTLAVLSSVYDTSGSAFDSAVTCIAAAAMLPSSNVGVVDSEHASISNPEIQPTKVHDTVPTLYSTV</sequence>
<protein>
    <submittedName>
        <fullName evidence="2">Uncharacterized protein</fullName>
    </submittedName>
</protein>
<gene>
    <name evidence="2" type="ORF">F503_01490</name>
</gene>
<feature type="region of interest" description="Disordered" evidence="1">
    <location>
        <begin position="72"/>
        <end position="151"/>
    </location>
</feature>
<dbReference type="HOGENOM" id="CLU_1180543_0_0_1"/>
<accession>S3BPF5</accession>
<evidence type="ECO:0000313" key="3">
    <source>
        <dbReference type="Proteomes" id="UP000016923"/>
    </source>
</evidence>
<feature type="region of interest" description="Disordered" evidence="1">
    <location>
        <begin position="35"/>
        <end position="56"/>
    </location>
</feature>
<evidence type="ECO:0000256" key="1">
    <source>
        <dbReference type="SAM" id="MobiDB-lite"/>
    </source>
</evidence>
<proteinExistence type="predicted"/>
<dbReference type="EMBL" id="KE148170">
    <property type="protein sequence ID" value="EPE03154.1"/>
    <property type="molecule type" value="Genomic_DNA"/>
</dbReference>
<organism evidence="2 3">
    <name type="scientific">Ophiostoma piceae (strain UAMH 11346)</name>
    <name type="common">Sap stain fungus</name>
    <dbReference type="NCBI Taxonomy" id="1262450"/>
    <lineage>
        <taxon>Eukaryota</taxon>
        <taxon>Fungi</taxon>
        <taxon>Dikarya</taxon>
        <taxon>Ascomycota</taxon>
        <taxon>Pezizomycotina</taxon>
        <taxon>Sordariomycetes</taxon>
        <taxon>Sordariomycetidae</taxon>
        <taxon>Ophiostomatales</taxon>
        <taxon>Ophiostomataceae</taxon>
        <taxon>Ophiostoma</taxon>
    </lineage>
</organism>
<keyword evidence="3" id="KW-1185">Reference proteome</keyword>
<dbReference type="VEuPathDB" id="FungiDB:F503_01490"/>
<dbReference type="Proteomes" id="UP000016923">
    <property type="component" value="Unassembled WGS sequence"/>
</dbReference>
<feature type="compositionally biased region" description="Basic residues" evidence="1">
    <location>
        <begin position="87"/>
        <end position="98"/>
    </location>
</feature>
<reference evidence="2 3" key="1">
    <citation type="journal article" date="2013" name="BMC Genomics">
        <title>The genome and transcriptome of the pine saprophyte Ophiostoma piceae, and a comparison with the bark beetle-associated pine pathogen Grosmannia clavigera.</title>
        <authorList>
            <person name="Haridas S."/>
            <person name="Wang Y."/>
            <person name="Lim L."/>
            <person name="Massoumi Alamouti S."/>
            <person name="Jackman S."/>
            <person name="Docking R."/>
            <person name="Robertson G."/>
            <person name="Birol I."/>
            <person name="Bohlmann J."/>
            <person name="Breuil C."/>
        </authorList>
    </citation>
    <scope>NUCLEOTIDE SEQUENCE [LARGE SCALE GENOMIC DNA]</scope>
    <source>
        <strain evidence="2 3">UAMH 11346</strain>
    </source>
</reference>